<dbReference type="AlphaFoldDB" id="A0A839QM73"/>
<reference evidence="1 2" key="1">
    <citation type="submission" date="2020-08" db="EMBL/GenBank/DDBJ databases">
        <title>Sequencing the genomes of 1000 actinobacteria strains.</title>
        <authorList>
            <person name="Klenk H.-P."/>
        </authorList>
    </citation>
    <scope>NUCLEOTIDE SEQUENCE [LARGE SCALE GENOMIC DNA]</scope>
    <source>
        <strain evidence="1 2">DSM 22826</strain>
    </source>
</reference>
<organism evidence="1 2">
    <name type="scientific">Paeniglutamicibacter cryotolerans</name>
    <dbReference type="NCBI Taxonomy" id="670079"/>
    <lineage>
        <taxon>Bacteria</taxon>
        <taxon>Bacillati</taxon>
        <taxon>Actinomycetota</taxon>
        <taxon>Actinomycetes</taxon>
        <taxon>Micrococcales</taxon>
        <taxon>Micrococcaceae</taxon>
        <taxon>Paeniglutamicibacter</taxon>
    </lineage>
</organism>
<gene>
    <name evidence="1" type="ORF">E9229_001297</name>
</gene>
<accession>A0A839QM73</accession>
<comment type="caution">
    <text evidence="1">The sequence shown here is derived from an EMBL/GenBank/DDBJ whole genome shotgun (WGS) entry which is preliminary data.</text>
</comment>
<dbReference type="EMBL" id="JACHVS010000001">
    <property type="protein sequence ID" value="MBB2995106.1"/>
    <property type="molecule type" value="Genomic_DNA"/>
</dbReference>
<evidence type="ECO:0000313" key="2">
    <source>
        <dbReference type="Proteomes" id="UP000523000"/>
    </source>
</evidence>
<name>A0A839QM73_9MICC</name>
<dbReference type="RefSeq" id="WP_183510415.1">
    <property type="nucleotide sequence ID" value="NZ_BAABGK010000113.1"/>
</dbReference>
<protein>
    <submittedName>
        <fullName evidence="1">Uncharacterized protein</fullName>
    </submittedName>
</protein>
<sequence>MNNLHDVLHHAGPKERKTLLATAPDLFTITRPRLFGAGVRPSPGAVSKNCQLDPDNESRIDWLVLALVESGAWSPELVLEGIASFRVRHSSAFQLRWIAGLETLLRETLPVR</sequence>
<dbReference type="Proteomes" id="UP000523000">
    <property type="component" value="Unassembled WGS sequence"/>
</dbReference>
<evidence type="ECO:0000313" key="1">
    <source>
        <dbReference type="EMBL" id="MBB2995106.1"/>
    </source>
</evidence>
<proteinExistence type="predicted"/>
<keyword evidence="2" id="KW-1185">Reference proteome</keyword>